<reference evidence="11" key="1">
    <citation type="submission" date="2021-10" db="EMBL/GenBank/DDBJ databases">
        <authorList>
            <person name="Dean J.D."/>
            <person name="Kim M.K."/>
            <person name="Newey C.N."/>
            <person name="Stoker T.S."/>
            <person name="Thompson D.W."/>
            <person name="Grose J.H."/>
        </authorList>
    </citation>
    <scope>NUCLEOTIDE SEQUENCE</scope>
    <source>
        <strain evidence="11">BT635</strain>
    </source>
</reference>
<dbReference type="Pfam" id="PF00697">
    <property type="entry name" value="PRAI"/>
    <property type="match status" value="1"/>
</dbReference>
<evidence type="ECO:0000256" key="7">
    <source>
        <dbReference type="ARBA" id="ARBA00023141"/>
    </source>
</evidence>
<evidence type="ECO:0000256" key="8">
    <source>
        <dbReference type="ARBA" id="ARBA00023235"/>
    </source>
</evidence>
<evidence type="ECO:0000256" key="9">
    <source>
        <dbReference type="HAMAP-Rule" id="MF_00135"/>
    </source>
</evidence>
<keyword evidence="8 9" id="KW-0413">Isomerase</keyword>
<dbReference type="HAMAP" id="MF_00135">
    <property type="entry name" value="PRAI"/>
    <property type="match status" value="1"/>
</dbReference>
<dbReference type="PANTHER" id="PTHR42894">
    <property type="entry name" value="N-(5'-PHOSPHORIBOSYL)ANTHRANILATE ISOMERASE"/>
    <property type="match status" value="1"/>
</dbReference>
<dbReference type="RefSeq" id="WP_226187598.1">
    <property type="nucleotide sequence ID" value="NZ_JAJADQ010000008.1"/>
</dbReference>
<evidence type="ECO:0000256" key="3">
    <source>
        <dbReference type="ARBA" id="ARBA00012572"/>
    </source>
</evidence>
<evidence type="ECO:0000256" key="4">
    <source>
        <dbReference type="ARBA" id="ARBA00022272"/>
    </source>
</evidence>
<dbReference type="GO" id="GO:0016853">
    <property type="term" value="F:isomerase activity"/>
    <property type="evidence" value="ECO:0007669"/>
    <property type="project" value="UniProtKB-KW"/>
</dbReference>
<keyword evidence="7 9" id="KW-0057">Aromatic amino acid biosynthesis</keyword>
<dbReference type="CDD" id="cd00405">
    <property type="entry name" value="PRAI"/>
    <property type="match status" value="1"/>
</dbReference>
<protein>
    <recommendedName>
        <fullName evidence="4 9">N-(5'-phosphoribosyl)anthranilate isomerase</fullName>
        <shortName evidence="9">PRAI</shortName>
        <ecNumber evidence="3 9">5.3.1.24</ecNumber>
    </recommendedName>
</protein>
<dbReference type="EMBL" id="JAJADQ010000008">
    <property type="protein sequence ID" value="MCB2379114.1"/>
    <property type="molecule type" value="Genomic_DNA"/>
</dbReference>
<evidence type="ECO:0000256" key="5">
    <source>
        <dbReference type="ARBA" id="ARBA00022605"/>
    </source>
</evidence>
<proteinExistence type="inferred from homology"/>
<dbReference type="Proteomes" id="UP001165297">
    <property type="component" value="Unassembled WGS sequence"/>
</dbReference>
<dbReference type="InterPro" id="IPR001240">
    <property type="entry name" value="PRAI_dom"/>
</dbReference>
<dbReference type="PANTHER" id="PTHR42894:SF1">
    <property type="entry name" value="N-(5'-PHOSPHORIBOSYL)ANTHRANILATE ISOMERASE"/>
    <property type="match status" value="1"/>
</dbReference>
<evidence type="ECO:0000256" key="6">
    <source>
        <dbReference type="ARBA" id="ARBA00022822"/>
    </source>
</evidence>
<organism evidence="11 12">
    <name type="scientific">Hymenobacter nitidus</name>
    <dbReference type="NCBI Taxonomy" id="2880929"/>
    <lineage>
        <taxon>Bacteria</taxon>
        <taxon>Pseudomonadati</taxon>
        <taxon>Bacteroidota</taxon>
        <taxon>Cytophagia</taxon>
        <taxon>Cytophagales</taxon>
        <taxon>Hymenobacteraceae</taxon>
        <taxon>Hymenobacter</taxon>
    </lineage>
</organism>
<dbReference type="InterPro" id="IPR013785">
    <property type="entry name" value="Aldolase_TIM"/>
</dbReference>
<evidence type="ECO:0000313" key="12">
    <source>
        <dbReference type="Proteomes" id="UP001165297"/>
    </source>
</evidence>
<keyword evidence="6 9" id="KW-0822">Tryptophan biosynthesis</keyword>
<comment type="pathway">
    <text evidence="2 9">Amino-acid biosynthesis; L-tryptophan biosynthesis; L-tryptophan from chorismate: step 3/5.</text>
</comment>
<comment type="similarity">
    <text evidence="9">Belongs to the TrpF family.</text>
</comment>
<evidence type="ECO:0000313" key="11">
    <source>
        <dbReference type="EMBL" id="MCB2379114.1"/>
    </source>
</evidence>
<dbReference type="Gene3D" id="3.20.20.70">
    <property type="entry name" value="Aldolase class I"/>
    <property type="match status" value="1"/>
</dbReference>
<dbReference type="SUPFAM" id="SSF51366">
    <property type="entry name" value="Ribulose-phoshate binding barrel"/>
    <property type="match status" value="1"/>
</dbReference>
<gene>
    <name evidence="9" type="primary">trpF</name>
    <name evidence="11" type="ORF">LGH70_16050</name>
</gene>
<evidence type="ECO:0000256" key="2">
    <source>
        <dbReference type="ARBA" id="ARBA00004664"/>
    </source>
</evidence>
<dbReference type="EC" id="5.3.1.24" evidence="3 9"/>
<keyword evidence="5 9" id="KW-0028">Amino-acid biosynthesis</keyword>
<sequence>MSFSAASSVPAATLRIKVCGMRQPENIAAVGALEPDFLGFIFYLKSARCVPATLTAAQLPQLPAGCRKVGVFVNESTAVIREKVAQLGLDLVQLHGDETPAQCAELQAAGIPVIKAFAVDAVFDFDQLRPYVSSCTYFLFDTKGEQPGGNGTAFDWRILQGYDLSVPYFLAGGLELEHAAALQQLQLPGLYAVDLNSRFEIQPGIKDAARLAPMFRQLRS</sequence>
<keyword evidence="12" id="KW-1185">Reference proteome</keyword>
<comment type="catalytic activity">
    <reaction evidence="1 9">
        <text>N-(5-phospho-beta-D-ribosyl)anthranilate = 1-(2-carboxyphenylamino)-1-deoxy-D-ribulose 5-phosphate</text>
        <dbReference type="Rhea" id="RHEA:21540"/>
        <dbReference type="ChEBI" id="CHEBI:18277"/>
        <dbReference type="ChEBI" id="CHEBI:58613"/>
        <dbReference type="EC" id="5.3.1.24"/>
    </reaction>
</comment>
<evidence type="ECO:0000256" key="1">
    <source>
        <dbReference type="ARBA" id="ARBA00001164"/>
    </source>
</evidence>
<name>A0ABS8AI02_9BACT</name>
<accession>A0ABS8AI02</accession>
<evidence type="ECO:0000259" key="10">
    <source>
        <dbReference type="Pfam" id="PF00697"/>
    </source>
</evidence>
<comment type="caution">
    <text evidence="11">The sequence shown here is derived from an EMBL/GenBank/DDBJ whole genome shotgun (WGS) entry which is preliminary data.</text>
</comment>
<feature type="domain" description="N-(5'phosphoribosyl) anthranilate isomerase (PRAI)" evidence="10">
    <location>
        <begin position="17"/>
        <end position="214"/>
    </location>
</feature>
<dbReference type="InterPro" id="IPR044643">
    <property type="entry name" value="TrpF_fam"/>
</dbReference>
<dbReference type="InterPro" id="IPR011060">
    <property type="entry name" value="RibuloseP-bd_barrel"/>
</dbReference>